<dbReference type="Proteomes" id="UP000655830">
    <property type="component" value="Unassembled WGS sequence"/>
</dbReference>
<evidence type="ECO:0000313" key="2">
    <source>
        <dbReference type="Proteomes" id="UP000655830"/>
    </source>
</evidence>
<organism evidence="1 2">
    <name type="scientific">Zhenhengia yiwuensis</name>
    <dbReference type="NCBI Taxonomy" id="2763666"/>
    <lineage>
        <taxon>Bacteria</taxon>
        <taxon>Bacillati</taxon>
        <taxon>Bacillota</taxon>
        <taxon>Clostridia</taxon>
        <taxon>Lachnospirales</taxon>
        <taxon>Lachnospiraceae</taxon>
        <taxon>Zhenhengia</taxon>
    </lineage>
</organism>
<sequence length="133" mass="15345">MYKIAYLDKDIELVSIDEVIDLITTLVKRDIYPSPYFLSITLPNKNIIYFGIGSTPNHIVVFFKPYSILEDDKISRNTSQSYENSPVIKFLNPHSTHSFECNEYNLLLFDSVIPHLHSLLIDGDMSCIPCYSY</sequence>
<dbReference type="EMBL" id="JACRSY010000018">
    <property type="protein sequence ID" value="MBC8580209.1"/>
    <property type="molecule type" value="Genomic_DNA"/>
</dbReference>
<comment type="caution">
    <text evidence="1">The sequence shown here is derived from an EMBL/GenBank/DDBJ whole genome shotgun (WGS) entry which is preliminary data.</text>
</comment>
<gene>
    <name evidence="1" type="ORF">H8718_11805</name>
</gene>
<dbReference type="RefSeq" id="WP_249333081.1">
    <property type="nucleotide sequence ID" value="NZ_JACRSY010000018.1"/>
</dbReference>
<accession>A0A926IES1</accession>
<protein>
    <submittedName>
        <fullName evidence="1">Uncharacterized protein</fullName>
    </submittedName>
</protein>
<name>A0A926IES1_9FIRM</name>
<proteinExistence type="predicted"/>
<keyword evidence="2" id="KW-1185">Reference proteome</keyword>
<evidence type="ECO:0000313" key="1">
    <source>
        <dbReference type="EMBL" id="MBC8580209.1"/>
    </source>
</evidence>
<reference evidence="1" key="1">
    <citation type="submission" date="2020-08" db="EMBL/GenBank/DDBJ databases">
        <title>Genome public.</title>
        <authorList>
            <person name="Liu C."/>
            <person name="Sun Q."/>
        </authorList>
    </citation>
    <scope>NUCLEOTIDE SEQUENCE</scope>
    <source>
        <strain evidence="1">NSJ-12</strain>
    </source>
</reference>
<dbReference type="AlphaFoldDB" id="A0A926IES1"/>